<dbReference type="Pfam" id="PF12368">
    <property type="entry name" value="Rhodanese_C"/>
    <property type="match status" value="1"/>
</dbReference>
<evidence type="ECO:0000313" key="4">
    <source>
        <dbReference type="Proteomes" id="UP001203761"/>
    </source>
</evidence>
<dbReference type="HAMAP" id="MF_00469">
    <property type="entry name" value="TrhO"/>
    <property type="match status" value="1"/>
</dbReference>
<dbReference type="CDD" id="cd01518">
    <property type="entry name" value="RHOD_YceA"/>
    <property type="match status" value="1"/>
</dbReference>
<comment type="catalytic activity">
    <reaction evidence="1">
        <text>uridine(34) in tRNA + AH2 + O2 = 5-hydroxyuridine(34) in tRNA + A + H2O</text>
        <dbReference type="Rhea" id="RHEA:64224"/>
        <dbReference type="Rhea" id="RHEA-COMP:11727"/>
        <dbReference type="Rhea" id="RHEA-COMP:13381"/>
        <dbReference type="ChEBI" id="CHEBI:13193"/>
        <dbReference type="ChEBI" id="CHEBI:15377"/>
        <dbReference type="ChEBI" id="CHEBI:15379"/>
        <dbReference type="ChEBI" id="CHEBI:17499"/>
        <dbReference type="ChEBI" id="CHEBI:65315"/>
        <dbReference type="ChEBI" id="CHEBI:136877"/>
    </reaction>
</comment>
<keyword evidence="4" id="KW-1185">Reference proteome</keyword>
<dbReference type="Gene3D" id="3.30.70.100">
    <property type="match status" value="1"/>
</dbReference>
<dbReference type="Proteomes" id="UP001203761">
    <property type="component" value="Unassembled WGS sequence"/>
</dbReference>
<dbReference type="Pfam" id="PF00581">
    <property type="entry name" value="Rhodanese"/>
    <property type="match status" value="1"/>
</dbReference>
<gene>
    <name evidence="1" type="primary">trhO</name>
    <name evidence="3" type="ORF">Bequi_04740</name>
</gene>
<protein>
    <recommendedName>
        <fullName evidence="1">tRNA uridine(34) hydroxylase</fullName>
        <ecNumber evidence="1">1.14.-.-</ecNumber>
    </recommendedName>
    <alternativeName>
        <fullName evidence="1">tRNA hydroxylation protein O</fullName>
    </alternativeName>
</protein>
<name>A0ABT0QYF7_9MICO</name>
<keyword evidence="1" id="KW-0560">Oxidoreductase</keyword>
<accession>A0ABT0QYF7</accession>
<evidence type="ECO:0000259" key="2">
    <source>
        <dbReference type="PROSITE" id="PS50206"/>
    </source>
</evidence>
<dbReference type="PANTHER" id="PTHR43268:SF6">
    <property type="entry name" value="THIOSULFATE SULFURTRANSFERASE_RHODANESE-LIKE DOMAIN-CONTAINING PROTEIN 2"/>
    <property type="match status" value="1"/>
</dbReference>
<feature type="domain" description="Rhodanese" evidence="2">
    <location>
        <begin position="127"/>
        <end position="222"/>
    </location>
</feature>
<dbReference type="SMART" id="SM00450">
    <property type="entry name" value="RHOD"/>
    <property type="match status" value="1"/>
</dbReference>
<dbReference type="PROSITE" id="PS50206">
    <property type="entry name" value="RHODANESE_3"/>
    <property type="match status" value="1"/>
</dbReference>
<keyword evidence="1" id="KW-0819">tRNA processing</keyword>
<comment type="similarity">
    <text evidence="1">Belongs to the TrhO family.</text>
</comment>
<reference evidence="3" key="1">
    <citation type="submission" date="2022-02" db="EMBL/GenBank/DDBJ databases">
        <authorList>
            <person name="Lee M."/>
            <person name="Kim S.-J."/>
            <person name="Jung M.-Y."/>
        </authorList>
    </citation>
    <scope>NUCLEOTIDE SEQUENCE</scope>
    <source>
        <strain evidence="3">JHP9</strain>
    </source>
</reference>
<dbReference type="NCBIfam" id="NF001134">
    <property type="entry name" value="PRK00142.1-2"/>
    <property type="match status" value="1"/>
</dbReference>
<evidence type="ECO:0000313" key="3">
    <source>
        <dbReference type="EMBL" id="MCL6422700.1"/>
    </source>
</evidence>
<dbReference type="InterPro" id="IPR022111">
    <property type="entry name" value="Rhodanese_C"/>
</dbReference>
<sequence length="287" mass="31510">MEKVILYYAFTPLPDPAAIRLWQRTLAASLGLRGRILLSEHGINGTLGGEMTALKRYIRETREYPGFKGMEFKWSAGSAADYPKLSVKVRPEIVTFGVPDEVMVDENGIVGGGVHLSPQEVHELVEEKPEAVFFDGRNAYESEVGRFKGAIRPEVSRTEEFVAELDSGRYDHLKQTPVITYCTGGIRCEVLSSLMVSRGFEEVYQLDGGIAKYGEAYGDKGLWEGSLYVFDQRGTIAIGEDPARLAVCRDCGEPTSEVGDCSDPSCLRQFPLHRGCTAGCEEHAAAG</sequence>
<dbReference type="RefSeq" id="WP_249736820.1">
    <property type="nucleotide sequence ID" value="NZ_JAKNCJ010000002.1"/>
</dbReference>
<dbReference type="InterPro" id="IPR001763">
    <property type="entry name" value="Rhodanese-like_dom"/>
</dbReference>
<dbReference type="EMBL" id="JAKNCJ010000002">
    <property type="protein sequence ID" value="MCL6422700.1"/>
    <property type="molecule type" value="Genomic_DNA"/>
</dbReference>
<organism evidence="3 4">
    <name type="scientific">Brachybacterium equifaecis</name>
    <dbReference type="NCBI Taxonomy" id="2910770"/>
    <lineage>
        <taxon>Bacteria</taxon>
        <taxon>Bacillati</taxon>
        <taxon>Actinomycetota</taxon>
        <taxon>Actinomycetes</taxon>
        <taxon>Micrococcales</taxon>
        <taxon>Dermabacteraceae</taxon>
        <taxon>Brachybacterium</taxon>
    </lineage>
</organism>
<dbReference type="InterPro" id="IPR020936">
    <property type="entry name" value="TrhO"/>
</dbReference>
<dbReference type="PANTHER" id="PTHR43268">
    <property type="entry name" value="THIOSULFATE SULFURTRANSFERASE/RHODANESE-LIKE DOMAIN-CONTAINING PROTEIN 2"/>
    <property type="match status" value="1"/>
</dbReference>
<dbReference type="EC" id="1.14.-.-" evidence="1"/>
<comment type="function">
    <text evidence="1">Catalyzes oxygen-dependent 5-hydroxyuridine (ho5U) modification at position 34 in tRNAs.</text>
</comment>
<dbReference type="Pfam" id="PF17773">
    <property type="entry name" value="UPF0176_N"/>
    <property type="match status" value="1"/>
</dbReference>
<dbReference type="Gene3D" id="3.40.250.10">
    <property type="entry name" value="Rhodanese-like domain"/>
    <property type="match status" value="1"/>
</dbReference>
<dbReference type="InterPro" id="IPR036873">
    <property type="entry name" value="Rhodanese-like_dom_sf"/>
</dbReference>
<comment type="caution">
    <text evidence="3">The sequence shown here is derived from an EMBL/GenBank/DDBJ whole genome shotgun (WGS) entry which is preliminary data.</text>
</comment>
<evidence type="ECO:0000256" key="1">
    <source>
        <dbReference type="HAMAP-Rule" id="MF_00469"/>
    </source>
</evidence>
<proteinExistence type="inferred from homology"/>
<dbReference type="SUPFAM" id="SSF52821">
    <property type="entry name" value="Rhodanese/Cell cycle control phosphatase"/>
    <property type="match status" value="1"/>
</dbReference>
<dbReference type="InterPro" id="IPR040503">
    <property type="entry name" value="TRHO_N"/>
</dbReference>